<dbReference type="CDD" id="cd03505">
    <property type="entry name" value="Delta9-FADS-like"/>
    <property type="match status" value="1"/>
</dbReference>
<keyword evidence="9" id="KW-0408">Iron</keyword>
<protein>
    <recommendedName>
        <fullName evidence="16">Fatty acid desaturase domain-containing protein</fullName>
    </recommendedName>
</protein>
<feature type="region of interest" description="Disordered" evidence="14">
    <location>
        <begin position="1"/>
        <end position="27"/>
    </location>
</feature>
<dbReference type="GO" id="GO:0006633">
    <property type="term" value="P:fatty acid biosynthetic process"/>
    <property type="evidence" value="ECO:0007669"/>
    <property type="project" value="UniProtKB-KW"/>
</dbReference>
<dbReference type="PANTHER" id="PTHR11351">
    <property type="entry name" value="ACYL-COA DESATURASE"/>
    <property type="match status" value="1"/>
</dbReference>
<dbReference type="PANTHER" id="PTHR11351:SF31">
    <property type="entry name" value="DESATURASE 1, ISOFORM A-RELATED"/>
    <property type="match status" value="1"/>
</dbReference>
<evidence type="ECO:0000313" key="18">
    <source>
        <dbReference type="Proteomes" id="UP001519460"/>
    </source>
</evidence>
<comment type="cofactor">
    <cofactor evidence="13">
        <name>Fe(2+)</name>
        <dbReference type="ChEBI" id="CHEBI:29033"/>
    </cofactor>
</comment>
<dbReference type="GO" id="GO:0016717">
    <property type="term" value="F:oxidoreductase activity, acting on paired donors, with oxidation of a pair of donors resulting in the reduction of molecular oxygen to two molecules of water"/>
    <property type="evidence" value="ECO:0007669"/>
    <property type="project" value="UniProtKB-ARBA"/>
</dbReference>
<keyword evidence="18" id="KW-1185">Reference proteome</keyword>
<feature type="transmembrane region" description="Helical" evidence="15">
    <location>
        <begin position="188"/>
        <end position="205"/>
    </location>
</feature>
<comment type="similarity">
    <text evidence="2 13">Belongs to the fatty acid desaturase type 1 family.</text>
</comment>
<evidence type="ECO:0000256" key="10">
    <source>
        <dbReference type="ARBA" id="ARBA00023098"/>
    </source>
</evidence>
<evidence type="ECO:0000256" key="9">
    <source>
        <dbReference type="ARBA" id="ARBA00023004"/>
    </source>
</evidence>
<keyword evidence="11 15" id="KW-0472">Membrane</keyword>
<dbReference type="InterPro" id="IPR015876">
    <property type="entry name" value="Acyl-CoA_DS"/>
</dbReference>
<gene>
    <name evidence="17" type="ORF">BaRGS_00001569</name>
</gene>
<dbReference type="AlphaFoldDB" id="A0ABD0M6P6"/>
<evidence type="ECO:0000256" key="2">
    <source>
        <dbReference type="ARBA" id="ARBA00009295"/>
    </source>
</evidence>
<dbReference type="Proteomes" id="UP001519460">
    <property type="component" value="Unassembled WGS sequence"/>
</dbReference>
<evidence type="ECO:0000256" key="11">
    <source>
        <dbReference type="ARBA" id="ARBA00023136"/>
    </source>
</evidence>
<dbReference type="PRINTS" id="PR00075">
    <property type="entry name" value="FACDDSATRASE"/>
</dbReference>
<accession>A0ABD0M6P6</accession>
<feature type="domain" description="Fatty acid desaturase" evidence="16">
    <location>
        <begin position="68"/>
        <end position="273"/>
    </location>
</feature>
<evidence type="ECO:0000256" key="1">
    <source>
        <dbReference type="ARBA" id="ARBA00004141"/>
    </source>
</evidence>
<evidence type="ECO:0000256" key="8">
    <source>
        <dbReference type="ARBA" id="ARBA00023002"/>
    </source>
</evidence>
<dbReference type="Pfam" id="PF00487">
    <property type="entry name" value="FA_desaturase"/>
    <property type="match status" value="1"/>
</dbReference>
<evidence type="ECO:0000256" key="12">
    <source>
        <dbReference type="ARBA" id="ARBA00023160"/>
    </source>
</evidence>
<evidence type="ECO:0000313" key="17">
    <source>
        <dbReference type="EMBL" id="KAK7507634.1"/>
    </source>
</evidence>
<evidence type="ECO:0000256" key="15">
    <source>
        <dbReference type="SAM" id="Phobius"/>
    </source>
</evidence>
<organism evidence="17 18">
    <name type="scientific">Batillaria attramentaria</name>
    <dbReference type="NCBI Taxonomy" id="370345"/>
    <lineage>
        <taxon>Eukaryota</taxon>
        <taxon>Metazoa</taxon>
        <taxon>Spiralia</taxon>
        <taxon>Lophotrochozoa</taxon>
        <taxon>Mollusca</taxon>
        <taxon>Gastropoda</taxon>
        <taxon>Caenogastropoda</taxon>
        <taxon>Sorbeoconcha</taxon>
        <taxon>Cerithioidea</taxon>
        <taxon>Batillariidae</taxon>
        <taxon>Batillaria</taxon>
    </lineage>
</organism>
<feature type="transmembrane region" description="Helical" evidence="15">
    <location>
        <begin position="39"/>
        <end position="60"/>
    </location>
</feature>
<comment type="subcellular location">
    <subcellularLocation>
        <location evidence="1">Membrane</location>
        <topology evidence="1">Multi-pass membrane protein</topology>
    </subcellularLocation>
</comment>
<evidence type="ECO:0000256" key="7">
    <source>
        <dbReference type="ARBA" id="ARBA00022989"/>
    </source>
</evidence>
<dbReference type="InterPro" id="IPR001522">
    <property type="entry name" value="FADS-1_CS"/>
</dbReference>
<evidence type="ECO:0000256" key="4">
    <source>
        <dbReference type="ARBA" id="ARBA00022692"/>
    </source>
</evidence>
<evidence type="ECO:0000256" key="14">
    <source>
        <dbReference type="SAM" id="MobiDB-lite"/>
    </source>
</evidence>
<keyword evidence="10" id="KW-0443">Lipid metabolism</keyword>
<keyword evidence="3 13" id="KW-0444">Lipid biosynthesis</keyword>
<evidence type="ECO:0000256" key="13">
    <source>
        <dbReference type="RuleBase" id="RU000581"/>
    </source>
</evidence>
<name>A0ABD0M6P6_9CAEN</name>
<keyword evidence="6" id="KW-0276">Fatty acid metabolism</keyword>
<keyword evidence="12 13" id="KW-0275">Fatty acid biosynthesis</keyword>
<keyword evidence="4 13" id="KW-0812">Transmembrane</keyword>
<evidence type="ECO:0000256" key="3">
    <source>
        <dbReference type="ARBA" id="ARBA00022516"/>
    </source>
</evidence>
<dbReference type="GO" id="GO:0046872">
    <property type="term" value="F:metal ion binding"/>
    <property type="evidence" value="ECO:0007669"/>
    <property type="project" value="UniProtKB-KW"/>
</dbReference>
<evidence type="ECO:0000256" key="6">
    <source>
        <dbReference type="ARBA" id="ARBA00022832"/>
    </source>
</evidence>
<reference evidence="17 18" key="1">
    <citation type="journal article" date="2023" name="Sci. Data">
        <title>Genome assembly of the Korean intertidal mud-creeper Batillaria attramentaria.</title>
        <authorList>
            <person name="Patra A.K."/>
            <person name="Ho P.T."/>
            <person name="Jun S."/>
            <person name="Lee S.J."/>
            <person name="Kim Y."/>
            <person name="Won Y.J."/>
        </authorList>
    </citation>
    <scope>NUCLEOTIDE SEQUENCE [LARGE SCALE GENOMIC DNA]</scope>
    <source>
        <strain evidence="17">Wonlab-2016</strain>
    </source>
</reference>
<evidence type="ECO:0000259" key="16">
    <source>
        <dbReference type="Pfam" id="PF00487"/>
    </source>
</evidence>
<keyword evidence="8 13" id="KW-0560">Oxidoreductase</keyword>
<dbReference type="PROSITE" id="PS00476">
    <property type="entry name" value="FATTY_ACID_DESATUR_1"/>
    <property type="match status" value="1"/>
</dbReference>
<comment type="caution">
    <text evidence="17">The sequence shown here is derived from an EMBL/GenBank/DDBJ whole genome shotgun (WGS) entry which is preliminary data.</text>
</comment>
<keyword evidence="5" id="KW-0479">Metal-binding</keyword>
<proteinExistence type="inferred from homology"/>
<comment type="domain">
    <text evidence="13">The histidine box domains are involved in binding the catalytic metal ions.</text>
</comment>
<keyword evidence="7 15" id="KW-1133">Transmembrane helix</keyword>
<feature type="transmembrane region" description="Helical" evidence="15">
    <location>
        <begin position="211"/>
        <end position="231"/>
    </location>
</feature>
<dbReference type="GO" id="GO:0016020">
    <property type="term" value="C:membrane"/>
    <property type="evidence" value="ECO:0007669"/>
    <property type="project" value="UniProtKB-SubCell"/>
</dbReference>
<dbReference type="InterPro" id="IPR005804">
    <property type="entry name" value="FA_desaturase_dom"/>
</dbReference>
<evidence type="ECO:0000256" key="5">
    <source>
        <dbReference type="ARBA" id="ARBA00022723"/>
    </source>
</evidence>
<sequence length="323" mass="37265">MAPKNPVMDVSSPEGLEDEVEPVVTEETHGQKRPPTVIVWRNVILFTLLHLAALYAVFLIPRAHPLTWLWTVVLYIMGGLGITAGAHRLWAHRSYKARMPLRILLAFFNCIAFQNHIYEWSRDHRMHHKYSETDADPHNASRGFFFSHIGWLLVRKHPDIKEKGKGIDLSDLNADPVIRFQRRYYKSLMVLCCFVMPTVVPWYFWGESLWVAYFLAAILRYTLGLNATWLVNSAAHMWGNRPYDCNINPAQNLGVSFSAVGEGFHNYHHVFPHDYSTSEYGWHFNLTTMFIDGMSALGQAYDRRRIPTSVVMRRKARTGDGTD</sequence>
<dbReference type="EMBL" id="JACVVK020000004">
    <property type="protein sequence ID" value="KAK7507634.1"/>
    <property type="molecule type" value="Genomic_DNA"/>
</dbReference>
<feature type="transmembrane region" description="Helical" evidence="15">
    <location>
        <begin position="66"/>
        <end position="87"/>
    </location>
</feature>